<dbReference type="EMBL" id="FUWG01000015">
    <property type="protein sequence ID" value="SJZ64196.1"/>
    <property type="molecule type" value="Genomic_DNA"/>
</dbReference>
<dbReference type="AlphaFoldDB" id="A0A1T4MBF9"/>
<name>A0A1T4MBF9_TREPO</name>
<keyword evidence="3" id="KW-1185">Reference proteome</keyword>
<dbReference type="OrthoDB" id="9809324at2"/>
<dbReference type="InterPro" id="IPR003959">
    <property type="entry name" value="ATPase_AAA_core"/>
</dbReference>
<gene>
    <name evidence="2" type="ORF">SAMN02745149_01917</name>
</gene>
<dbReference type="STRING" id="261392.SAMN02745149_01917"/>
<dbReference type="GO" id="GO:0005524">
    <property type="term" value="F:ATP binding"/>
    <property type="evidence" value="ECO:0007669"/>
    <property type="project" value="InterPro"/>
</dbReference>
<dbReference type="RefSeq" id="WP_078933816.1">
    <property type="nucleotide sequence ID" value="NZ_FUWG01000015.1"/>
</dbReference>
<dbReference type="Gene3D" id="3.40.50.300">
    <property type="entry name" value="P-loop containing nucleotide triphosphate hydrolases"/>
    <property type="match status" value="1"/>
</dbReference>
<accession>A0A1T4MBF9</accession>
<dbReference type="Pfam" id="PF13304">
    <property type="entry name" value="AAA_21"/>
    <property type="match status" value="1"/>
</dbReference>
<reference evidence="2 3" key="1">
    <citation type="submission" date="2017-02" db="EMBL/GenBank/DDBJ databases">
        <authorList>
            <person name="Peterson S.W."/>
        </authorList>
    </citation>
    <scope>NUCLEOTIDE SEQUENCE [LARGE SCALE GENOMIC DNA]</scope>
    <source>
        <strain evidence="2 3">ATCC BAA-908</strain>
    </source>
</reference>
<evidence type="ECO:0000313" key="2">
    <source>
        <dbReference type="EMBL" id="SJZ64196.1"/>
    </source>
</evidence>
<feature type="domain" description="ATPase AAA-type core" evidence="1">
    <location>
        <begin position="46"/>
        <end position="347"/>
    </location>
</feature>
<protein>
    <recommendedName>
        <fullName evidence="1">ATPase AAA-type core domain-containing protein</fullName>
    </recommendedName>
</protein>
<proteinExistence type="predicted"/>
<dbReference type="Proteomes" id="UP000190423">
    <property type="component" value="Unassembled WGS sequence"/>
</dbReference>
<dbReference type="PANTHER" id="PTHR40396:SF1">
    <property type="entry name" value="ATPASE AAA-TYPE CORE DOMAIN-CONTAINING PROTEIN"/>
    <property type="match status" value="1"/>
</dbReference>
<dbReference type="GO" id="GO:0016887">
    <property type="term" value="F:ATP hydrolysis activity"/>
    <property type="evidence" value="ECO:0007669"/>
    <property type="project" value="InterPro"/>
</dbReference>
<dbReference type="InterPro" id="IPR027417">
    <property type="entry name" value="P-loop_NTPase"/>
</dbReference>
<organism evidence="2 3">
    <name type="scientific">Treponema porcinum</name>
    <dbReference type="NCBI Taxonomy" id="261392"/>
    <lineage>
        <taxon>Bacteria</taxon>
        <taxon>Pseudomonadati</taxon>
        <taxon>Spirochaetota</taxon>
        <taxon>Spirochaetia</taxon>
        <taxon>Spirochaetales</taxon>
        <taxon>Treponemataceae</taxon>
        <taxon>Treponema</taxon>
    </lineage>
</organism>
<sequence>MLLEFSCSNVRSIRDKITLNLRANADNTFENNLIVFENERINPACAIYGSNATGKTSVLTAMAIMQNMVTTSHILQPGDFLPRIPHRLWQEKPSECSMEYVWKKTRYIYSFMYDSKQILKETLYYAPNGRMGAVFIRDGNKVKVNEKFSRIETLCKEKLTPNKLVLSLSVNNLNYDELVNAFMFYKDGLVVLMNDNNNWLEYSASKMEHDNVIKDMFLKFMKGTGSDIIDIKPKSEQRLMSASELPPDMPQAMKAMLLNQPVLTTSVKTVYKGFSLDLAEESMGTQKLIRLMCPIMDIFQKGKTFVCDEIESHLHPLIVRQLVTRFISGKSSSAQIICATHDVEMLDLTLFRRDQIYFTDINPDFHRTTLNPLSSFNCRKDDNVQRKYLESKYVKVARNVWTE</sequence>
<dbReference type="SUPFAM" id="SSF52540">
    <property type="entry name" value="P-loop containing nucleoside triphosphate hydrolases"/>
    <property type="match status" value="1"/>
</dbReference>
<dbReference type="PANTHER" id="PTHR40396">
    <property type="entry name" value="ATPASE-LIKE PROTEIN"/>
    <property type="match status" value="1"/>
</dbReference>
<dbReference type="GeneID" id="78317196"/>
<evidence type="ECO:0000313" key="3">
    <source>
        <dbReference type="Proteomes" id="UP000190423"/>
    </source>
</evidence>
<evidence type="ECO:0000259" key="1">
    <source>
        <dbReference type="Pfam" id="PF13304"/>
    </source>
</evidence>